<gene>
    <name evidence="12" type="ORF">COLO4_14318</name>
</gene>
<dbReference type="Gene3D" id="3.80.10.10">
    <property type="entry name" value="Ribonuclease Inhibitor"/>
    <property type="match status" value="1"/>
</dbReference>
<dbReference type="FunFam" id="3.80.10.10:FF:000111">
    <property type="entry name" value="LRR receptor-like serine/threonine-protein kinase ERECTA"/>
    <property type="match status" value="1"/>
</dbReference>
<evidence type="ECO:0000256" key="3">
    <source>
        <dbReference type="ARBA" id="ARBA00022614"/>
    </source>
</evidence>
<evidence type="ECO:0000256" key="6">
    <source>
        <dbReference type="ARBA" id="ARBA00022737"/>
    </source>
</evidence>
<keyword evidence="7 11" id="KW-1133">Transmembrane helix</keyword>
<reference evidence="13" key="1">
    <citation type="submission" date="2013-09" db="EMBL/GenBank/DDBJ databases">
        <title>Corchorus olitorius genome sequencing.</title>
        <authorList>
            <person name="Alam M."/>
            <person name="Haque M.S."/>
            <person name="Islam M.S."/>
            <person name="Emdad E.M."/>
            <person name="Islam M.M."/>
            <person name="Ahmed B."/>
            <person name="Halim A."/>
            <person name="Hossen Q.M.M."/>
            <person name="Hossain M.Z."/>
            <person name="Ahmed R."/>
            <person name="Khan M.M."/>
            <person name="Islam R."/>
            <person name="Rashid M.M."/>
            <person name="Khan S.A."/>
            <person name="Rahman M.S."/>
            <person name="Alam M."/>
            <person name="Yahiya A.S."/>
            <person name="Khan M.S."/>
            <person name="Azam M.S."/>
            <person name="Haque T."/>
            <person name="Lashkar M.Z.H."/>
            <person name="Akhand A.I."/>
            <person name="Morshed G."/>
            <person name="Roy S."/>
            <person name="Uddin K.S."/>
            <person name="Rabeya T."/>
            <person name="Hossain A.S."/>
            <person name="Chowdhury A."/>
            <person name="Snigdha A.R."/>
            <person name="Mortoza M.S."/>
            <person name="Matin S.A."/>
            <person name="Hoque S.M.E."/>
            <person name="Islam M.K."/>
            <person name="Roy D.K."/>
            <person name="Haider R."/>
            <person name="Moosa M.M."/>
            <person name="Elias S.M."/>
            <person name="Hasan A.M."/>
            <person name="Jahan S."/>
            <person name="Shafiuddin M."/>
            <person name="Mahmood N."/>
            <person name="Shommy N.S."/>
        </authorList>
    </citation>
    <scope>NUCLEOTIDE SEQUENCE [LARGE SCALE GENOMIC DNA]</scope>
    <source>
        <strain evidence="13">cv. O-4</strain>
    </source>
</reference>
<comment type="similarity">
    <text evidence="2">Belongs to the RLP family.</text>
</comment>
<sequence>MALKSCTSLVVLDLDNNLKGRIPHCFGNFNGMVKINVDDSDSSDYSVAIYVQWYAEHLTEVMKGRYMEYTKNLLYLINMDLSRNNLEGTIPEELILLTGLIGLNLSHNNLSGKIPKTIGKLEWLESLDLSVNHLSGMIPDSMSSLTKLSYLNLSYNNLSGKIPNGNQLQTLEDPSSIYAGNPLLCGASIPKKCWDGKPHQGNKFGNRKHKSSEDMWFYIVVMSGFATGFWGVVGFLIFNKSWRRAYFLFVDRTKDRLLVLVALKMASLKKMIKLRKPE</sequence>
<evidence type="ECO:0000256" key="11">
    <source>
        <dbReference type="SAM" id="Phobius"/>
    </source>
</evidence>
<keyword evidence="8 11" id="KW-0472">Membrane</keyword>
<keyword evidence="6" id="KW-0677">Repeat</keyword>
<dbReference type="Pfam" id="PF13855">
    <property type="entry name" value="LRR_8"/>
    <property type="match status" value="1"/>
</dbReference>
<dbReference type="Pfam" id="PF00560">
    <property type="entry name" value="LRR_1"/>
    <property type="match status" value="2"/>
</dbReference>
<evidence type="ECO:0000256" key="1">
    <source>
        <dbReference type="ARBA" id="ARBA00004479"/>
    </source>
</evidence>
<dbReference type="PROSITE" id="PS51450">
    <property type="entry name" value="LRR"/>
    <property type="match status" value="1"/>
</dbReference>
<dbReference type="AlphaFoldDB" id="A0A1R3JST5"/>
<dbReference type="Proteomes" id="UP000187203">
    <property type="component" value="Unassembled WGS sequence"/>
</dbReference>
<dbReference type="STRING" id="93759.A0A1R3JST5"/>
<organism evidence="12 13">
    <name type="scientific">Corchorus olitorius</name>
    <dbReference type="NCBI Taxonomy" id="93759"/>
    <lineage>
        <taxon>Eukaryota</taxon>
        <taxon>Viridiplantae</taxon>
        <taxon>Streptophyta</taxon>
        <taxon>Embryophyta</taxon>
        <taxon>Tracheophyta</taxon>
        <taxon>Spermatophyta</taxon>
        <taxon>Magnoliopsida</taxon>
        <taxon>eudicotyledons</taxon>
        <taxon>Gunneridae</taxon>
        <taxon>Pentapetalae</taxon>
        <taxon>rosids</taxon>
        <taxon>malvids</taxon>
        <taxon>Malvales</taxon>
        <taxon>Malvaceae</taxon>
        <taxon>Grewioideae</taxon>
        <taxon>Apeibeae</taxon>
        <taxon>Corchorus</taxon>
    </lineage>
</organism>
<evidence type="ECO:0000313" key="13">
    <source>
        <dbReference type="Proteomes" id="UP000187203"/>
    </source>
</evidence>
<proteinExistence type="inferred from homology"/>
<evidence type="ECO:0000256" key="2">
    <source>
        <dbReference type="ARBA" id="ARBA00009592"/>
    </source>
</evidence>
<comment type="subcellular location">
    <subcellularLocation>
        <location evidence="1">Membrane</location>
        <topology evidence="1">Single-pass type I membrane protein</topology>
    </subcellularLocation>
</comment>
<evidence type="ECO:0000256" key="4">
    <source>
        <dbReference type="ARBA" id="ARBA00022692"/>
    </source>
</evidence>
<protein>
    <submittedName>
        <fullName evidence="12">Uncharacterized protein</fullName>
    </submittedName>
</protein>
<evidence type="ECO:0000313" key="12">
    <source>
        <dbReference type="EMBL" id="OMO97850.1"/>
    </source>
</evidence>
<keyword evidence="9" id="KW-0675">Receptor</keyword>
<dbReference type="InterPro" id="IPR046956">
    <property type="entry name" value="RLP23-like"/>
</dbReference>
<dbReference type="InterPro" id="IPR001611">
    <property type="entry name" value="Leu-rich_rpt"/>
</dbReference>
<name>A0A1R3JST5_9ROSI</name>
<accession>A0A1R3JST5</accession>
<dbReference type="InterPro" id="IPR032675">
    <property type="entry name" value="LRR_dom_sf"/>
</dbReference>
<dbReference type="PANTHER" id="PTHR48063">
    <property type="entry name" value="LRR RECEPTOR-LIKE KINASE"/>
    <property type="match status" value="1"/>
</dbReference>
<dbReference type="PRINTS" id="PR00019">
    <property type="entry name" value="LEURICHRPT"/>
</dbReference>
<keyword evidence="4 11" id="KW-0812">Transmembrane</keyword>
<dbReference type="SUPFAM" id="SSF52058">
    <property type="entry name" value="L domain-like"/>
    <property type="match status" value="1"/>
</dbReference>
<evidence type="ECO:0000256" key="8">
    <source>
        <dbReference type="ARBA" id="ARBA00023136"/>
    </source>
</evidence>
<keyword evidence="10" id="KW-0325">Glycoprotein</keyword>
<evidence type="ECO:0000256" key="10">
    <source>
        <dbReference type="ARBA" id="ARBA00023180"/>
    </source>
</evidence>
<dbReference type="OrthoDB" id="998813at2759"/>
<dbReference type="GO" id="GO:0016020">
    <property type="term" value="C:membrane"/>
    <property type="evidence" value="ECO:0007669"/>
    <property type="project" value="UniProtKB-SubCell"/>
</dbReference>
<comment type="caution">
    <text evidence="12">The sequence shown here is derived from an EMBL/GenBank/DDBJ whole genome shotgun (WGS) entry which is preliminary data.</text>
</comment>
<dbReference type="EMBL" id="AWUE01015409">
    <property type="protein sequence ID" value="OMO97850.1"/>
    <property type="molecule type" value="Genomic_DNA"/>
</dbReference>
<keyword evidence="5" id="KW-0732">Signal</keyword>
<evidence type="ECO:0000256" key="5">
    <source>
        <dbReference type="ARBA" id="ARBA00022729"/>
    </source>
</evidence>
<keyword evidence="13" id="KW-1185">Reference proteome</keyword>
<dbReference type="PANTHER" id="PTHR48063:SF112">
    <property type="entry name" value="RECEPTOR LIKE PROTEIN 30-LIKE"/>
    <property type="match status" value="1"/>
</dbReference>
<evidence type="ECO:0000256" key="7">
    <source>
        <dbReference type="ARBA" id="ARBA00022989"/>
    </source>
</evidence>
<keyword evidence="3" id="KW-0433">Leucine-rich repeat</keyword>
<evidence type="ECO:0000256" key="9">
    <source>
        <dbReference type="ARBA" id="ARBA00023170"/>
    </source>
</evidence>
<feature type="transmembrane region" description="Helical" evidence="11">
    <location>
        <begin position="215"/>
        <end position="238"/>
    </location>
</feature>